<dbReference type="InterPro" id="IPR001789">
    <property type="entry name" value="Sig_transdc_resp-reg_receiver"/>
</dbReference>
<dbReference type="SMART" id="SM00448">
    <property type="entry name" value="REC"/>
    <property type="match status" value="1"/>
</dbReference>
<comment type="caution">
    <text evidence="4">The sequence shown here is derived from an EMBL/GenBank/DDBJ whole genome shotgun (WGS) entry which is preliminary data.</text>
</comment>
<feature type="domain" description="Response regulatory" evidence="3">
    <location>
        <begin position="1"/>
        <end position="114"/>
    </location>
</feature>
<dbReference type="InterPro" id="IPR011006">
    <property type="entry name" value="CheY-like_superfamily"/>
</dbReference>
<protein>
    <submittedName>
        <fullName evidence="4">Blue-light-activated protein</fullName>
    </submittedName>
</protein>
<reference evidence="4 5" key="1">
    <citation type="submission" date="2018-11" db="EMBL/GenBank/DDBJ databases">
        <authorList>
            <person name="Peiro R."/>
            <person name="Begona"/>
            <person name="Cbmso G."/>
            <person name="Lopez M."/>
            <person name="Gonzalez S."/>
            <person name="Sacristan E."/>
            <person name="Castillo E."/>
        </authorList>
    </citation>
    <scope>NUCLEOTIDE SEQUENCE [LARGE SCALE GENOMIC DNA]</scope>
    <source>
        <strain evidence="4">Brev_genome</strain>
    </source>
</reference>
<dbReference type="PANTHER" id="PTHR44591">
    <property type="entry name" value="STRESS RESPONSE REGULATOR PROTEIN 1"/>
    <property type="match status" value="1"/>
</dbReference>
<sequence>MLLVEDDASVAAVALDLLESFGLEVVLAESGPDALKALQAARFDIMLTDIVMPGGMSGVDLARQAARDWPDMRIALTSGYVGDDVDQVLADTPWPFLRKPYSTEQLRSIIDGRAGLPAE</sequence>
<evidence type="ECO:0000256" key="2">
    <source>
        <dbReference type="PROSITE-ProRule" id="PRU00169"/>
    </source>
</evidence>
<dbReference type="Proteomes" id="UP000289220">
    <property type="component" value="Unassembled WGS sequence"/>
</dbReference>
<dbReference type="PROSITE" id="PS50110">
    <property type="entry name" value="RESPONSE_REGULATORY"/>
    <property type="match status" value="1"/>
</dbReference>
<evidence type="ECO:0000259" key="3">
    <source>
        <dbReference type="PROSITE" id="PS50110"/>
    </source>
</evidence>
<keyword evidence="1 2" id="KW-0597">Phosphoprotein</keyword>
<dbReference type="SUPFAM" id="SSF52172">
    <property type="entry name" value="CheY-like"/>
    <property type="match status" value="1"/>
</dbReference>
<organism evidence="4 5">
    <name type="scientific">Brevundimonas mediterranea</name>
    <dbReference type="NCBI Taxonomy" id="74329"/>
    <lineage>
        <taxon>Bacteria</taxon>
        <taxon>Pseudomonadati</taxon>
        <taxon>Pseudomonadota</taxon>
        <taxon>Alphaproteobacteria</taxon>
        <taxon>Caulobacterales</taxon>
        <taxon>Caulobacteraceae</taxon>
        <taxon>Brevundimonas</taxon>
    </lineage>
</organism>
<accession>A0A7Z8Y188</accession>
<evidence type="ECO:0000313" key="4">
    <source>
        <dbReference type="EMBL" id="VDC48995.1"/>
    </source>
</evidence>
<dbReference type="PANTHER" id="PTHR44591:SF3">
    <property type="entry name" value="RESPONSE REGULATORY DOMAIN-CONTAINING PROTEIN"/>
    <property type="match status" value="1"/>
</dbReference>
<dbReference type="GO" id="GO:0000160">
    <property type="term" value="P:phosphorelay signal transduction system"/>
    <property type="evidence" value="ECO:0007669"/>
    <property type="project" value="InterPro"/>
</dbReference>
<proteinExistence type="predicted"/>
<evidence type="ECO:0000256" key="1">
    <source>
        <dbReference type="ARBA" id="ARBA00022553"/>
    </source>
</evidence>
<dbReference type="Gene3D" id="3.40.50.2300">
    <property type="match status" value="1"/>
</dbReference>
<dbReference type="EMBL" id="UXHF01000137">
    <property type="protein sequence ID" value="VDC48995.1"/>
    <property type="molecule type" value="Genomic_DNA"/>
</dbReference>
<gene>
    <name evidence="4" type="ORF">BREV_BREV_03425</name>
</gene>
<feature type="modified residue" description="4-aspartylphosphate" evidence="2">
    <location>
        <position position="49"/>
    </location>
</feature>
<keyword evidence="5" id="KW-1185">Reference proteome</keyword>
<name>A0A7Z8Y188_9CAUL</name>
<dbReference type="AlphaFoldDB" id="A0A7Z8Y188"/>
<dbReference type="Pfam" id="PF00072">
    <property type="entry name" value="Response_reg"/>
    <property type="match status" value="1"/>
</dbReference>
<evidence type="ECO:0000313" key="5">
    <source>
        <dbReference type="Proteomes" id="UP000289220"/>
    </source>
</evidence>
<dbReference type="InterPro" id="IPR050595">
    <property type="entry name" value="Bact_response_regulator"/>
</dbReference>